<dbReference type="GO" id="GO:0070973">
    <property type="term" value="P:protein localization to endoplasmic reticulum exit site"/>
    <property type="evidence" value="ECO:0007669"/>
    <property type="project" value="UniProtKB-UniRule"/>
</dbReference>
<comment type="caution">
    <text evidence="13">The sequence shown here is derived from an EMBL/GenBank/DDBJ whole genome shotgun (WGS) entry which is preliminary data.</text>
</comment>
<keyword evidence="3 11" id="KW-0813">Transport</keyword>
<evidence type="ECO:0000256" key="11">
    <source>
        <dbReference type="RuleBase" id="RU367026"/>
    </source>
</evidence>
<keyword evidence="5" id="KW-0053">Apoptosis</keyword>
<sequence length="211" mass="23876">MIQLLFTLLGAEALVVFALLVRSPLRKLAIIGLDRAKRGRGPIIVQTVTVTILIVLSSSVFSMVKIMNRSSDPEGGVSPHPQIRIPWGIKTMDRKYLGYFLFLALLIDRLHHYIKEIRRLRKGMEAAMKQNAVLEEAKSGSPEELKTRERELEKLSVKIKQLESESEARLTEVKAAEANAAALKKQSEGFLLEYDRLVEENQNLRNQLQSI</sequence>
<evidence type="ECO:0000256" key="4">
    <source>
        <dbReference type="ARBA" id="ARBA00022692"/>
    </source>
</evidence>
<evidence type="ECO:0000256" key="10">
    <source>
        <dbReference type="ARBA" id="ARBA00023136"/>
    </source>
</evidence>
<organism evidence="13 14">
    <name type="scientific">Acorus calamus</name>
    <name type="common">Sweet flag</name>
    <dbReference type="NCBI Taxonomy" id="4465"/>
    <lineage>
        <taxon>Eukaryota</taxon>
        <taxon>Viridiplantae</taxon>
        <taxon>Streptophyta</taxon>
        <taxon>Embryophyta</taxon>
        <taxon>Tracheophyta</taxon>
        <taxon>Spermatophyta</taxon>
        <taxon>Magnoliopsida</taxon>
        <taxon>Liliopsida</taxon>
        <taxon>Acoraceae</taxon>
        <taxon>Acorus</taxon>
    </lineage>
</organism>
<keyword evidence="4 11" id="KW-0812">Transmembrane</keyword>
<dbReference type="GO" id="GO:0005789">
    <property type="term" value="C:endoplasmic reticulum membrane"/>
    <property type="evidence" value="ECO:0007669"/>
    <property type="project" value="UniProtKB-SubCell"/>
</dbReference>
<evidence type="ECO:0000256" key="8">
    <source>
        <dbReference type="ARBA" id="ARBA00022989"/>
    </source>
</evidence>
<keyword evidence="14" id="KW-1185">Reference proteome</keyword>
<keyword evidence="9 12" id="KW-0175">Coiled coil</keyword>
<feature type="coiled-coil region" evidence="12">
    <location>
        <begin position="117"/>
        <end position="207"/>
    </location>
</feature>
<dbReference type="Proteomes" id="UP001180020">
    <property type="component" value="Unassembled WGS sequence"/>
</dbReference>
<feature type="transmembrane region" description="Helical" evidence="11">
    <location>
        <begin position="6"/>
        <end position="22"/>
    </location>
</feature>
<dbReference type="FunFam" id="1.20.5.110:FF:000011">
    <property type="entry name" value="B-cell receptor-associated protein 29"/>
    <property type="match status" value="1"/>
</dbReference>
<dbReference type="GO" id="GO:0006888">
    <property type="term" value="P:endoplasmic reticulum to Golgi vesicle-mediated transport"/>
    <property type="evidence" value="ECO:0007669"/>
    <property type="project" value="UniProtKB-UniRule"/>
</dbReference>
<comment type="subcellular location">
    <subcellularLocation>
        <location evidence="1 11">Endoplasmic reticulum membrane</location>
        <topology evidence="1 11">Multi-pass membrane protein</topology>
    </subcellularLocation>
</comment>
<comment type="similarity">
    <text evidence="2 11">Belongs to the BCAP29/BCAP31 family.</text>
</comment>
<evidence type="ECO:0000256" key="12">
    <source>
        <dbReference type="SAM" id="Coils"/>
    </source>
</evidence>
<evidence type="ECO:0000256" key="9">
    <source>
        <dbReference type="ARBA" id="ARBA00023054"/>
    </source>
</evidence>
<keyword evidence="7 11" id="KW-0653">Protein transport</keyword>
<dbReference type="Gene3D" id="1.20.5.110">
    <property type="match status" value="1"/>
</dbReference>
<dbReference type="GO" id="GO:0006886">
    <property type="term" value="P:intracellular protein transport"/>
    <property type="evidence" value="ECO:0007669"/>
    <property type="project" value="UniProtKB-UniRule"/>
</dbReference>
<reference evidence="13" key="2">
    <citation type="submission" date="2023-06" db="EMBL/GenBank/DDBJ databases">
        <authorList>
            <person name="Ma L."/>
            <person name="Liu K.-W."/>
            <person name="Li Z."/>
            <person name="Hsiao Y.-Y."/>
            <person name="Qi Y."/>
            <person name="Fu T."/>
            <person name="Tang G."/>
            <person name="Zhang D."/>
            <person name="Sun W.-H."/>
            <person name="Liu D.-K."/>
            <person name="Li Y."/>
            <person name="Chen G.-Z."/>
            <person name="Liu X.-D."/>
            <person name="Liao X.-Y."/>
            <person name="Jiang Y.-T."/>
            <person name="Yu X."/>
            <person name="Hao Y."/>
            <person name="Huang J."/>
            <person name="Zhao X.-W."/>
            <person name="Ke S."/>
            <person name="Chen Y.-Y."/>
            <person name="Wu W.-L."/>
            <person name="Hsu J.-L."/>
            <person name="Lin Y.-F."/>
            <person name="Huang M.-D."/>
            <person name="Li C.-Y."/>
            <person name="Huang L."/>
            <person name="Wang Z.-W."/>
            <person name="Zhao X."/>
            <person name="Zhong W.-Y."/>
            <person name="Peng D.-H."/>
            <person name="Ahmad S."/>
            <person name="Lan S."/>
            <person name="Zhang J.-S."/>
            <person name="Tsai W.-C."/>
            <person name="Van De Peer Y."/>
            <person name="Liu Z.-J."/>
        </authorList>
    </citation>
    <scope>NUCLEOTIDE SEQUENCE</scope>
    <source>
        <strain evidence="13">CP</strain>
        <tissue evidence="13">Leaves</tissue>
    </source>
</reference>
<proteinExistence type="inferred from homology"/>
<evidence type="ECO:0000256" key="2">
    <source>
        <dbReference type="ARBA" id="ARBA00007956"/>
    </source>
</evidence>
<keyword evidence="6 11" id="KW-0256">Endoplasmic reticulum</keyword>
<gene>
    <name evidence="13" type="ORF">QJS10_CPB14g00544</name>
</gene>
<dbReference type="AlphaFoldDB" id="A0AAV9DCC2"/>
<reference evidence="13" key="1">
    <citation type="journal article" date="2023" name="Nat. Commun.">
        <title>Diploid and tetraploid genomes of Acorus and the evolution of monocots.</title>
        <authorList>
            <person name="Ma L."/>
            <person name="Liu K.W."/>
            <person name="Li Z."/>
            <person name="Hsiao Y.Y."/>
            <person name="Qi Y."/>
            <person name="Fu T."/>
            <person name="Tang G.D."/>
            <person name="Zhang D."/>
            <person name="Sun W.H."/>
            <person name="Liu D.K."/>
            <person name="Li Y."/>
            <person name="Chen G.Z."/>
            <person name="Liu X.D."/>
            <person name="Liao X.Y."/>
            <person name="Jiang Y.T."/>
            <person name="Yu X."/>
            <person name="Hao Y."/>
            <person name="Huang J."/>
            <person name="Zhao X.W."/>
            <person name="Ke S."/>
            <person name="Chen Y.Y."/>
            <person name="Wu W.L."/>
            <person name="Hsu J.L."/>
            <person name="Lin Y.F."/>
            <person name="Huang M.D."/>
            <person name="Li C.Y."/>
            <person name="Huang L."/>
            <person name="Wang Z.W."/>
            <person name="Zhao X."/>
            <person name="Zhong W.Y."/>
            <person name="Peng D.H."/>
            <person name="Ahmad S."/>
            <person name="Lan S."/>
            <person name="Zhang J.S."/>
            <person name="Tsai W.C."/>
            <person name="Van de Peer Y."/>
            <person name="Liu Z.J."/>
        </authorList>
    </citation>
    <scope>NUCLEOTIDE SEQUENCE</scope>
    <source>
        <strain evidence="13">CP</strain>
    </source>
</reference>
<evidence type="ECO:0000256" key="1">
    <source>
        <dbReference type="ARBA" id="ARBA00004477"/>
    </source>
</evidence>
<protein>
    <recommendedName>
        <fullName evidence="11">Endoplasmic reticulum transmembrane protein</fullName>
    </recommendedName>
</protein>
<comment type="function">
    <text evidence="11">May play a role in anterograde transport of membrane proteins from the endoplasmic reticulum to the Golgi.</text>
</comment>
<keyword evidence="10 11" id="KW-0472">Membrane</keyword>
<evidence type="ECO:0000313" key="14">
    <source>
        <dbReference type="Proteomes" id="UP001180020"/>
    </source>
</evidence>
<dbReference type="PANTHER" id="PTHR12701">
    <property type="entry name" value="BCR-ASSOCIATED PROTEIN, BAP"/>
    <property type="match status" value="1"/>
</dbReference>
<dbReference type="InterPro" id="IPR008417">
    <property type="entry name" value="BAP29/BAP31"/>
</dbReference>
<evidence type="ECO:0000313" key="13">
    <source>
        <dbReference type="EMBL" id="KAK1298524.1"/>
    </source>
</evidence>
<evidence type="ECO:0000256" key="5">
    <source>
        <dbReference type="ARBA" id="ARBA00022703"/>
    </source>
</evidence>
<accession>A0AAV9DCC2</accession>
<evidence type="ECO:0000256" key="6">
    <source>
        <dbReference type="ARBA" id="ARBA00022824"/>
    </source>
</evidence>
<evidence type="ECO:0000256" key="7">
    <source>
        <dbReference type="ARBA" id="ARBA00022927"/>
    </source>
</evidence>
<feature type="transmembrane region" description="Helical" evidence="11">
    <location>
        <begin position="96"/>
        <end position="114"/>
    </location>
</feature>
<name>A0AAV9DCC2_ACOCL</name>
<dbReference type="EMBL" id="JAUJYO010000014">
    <property type="protein sequence ID" value="KAK1298524.1"/>
    <property type="molecule type" value="Genomic_DNA"/>
</dbReference>
<keyword evidence="8 11" id="KW-1133">Transmembrane helix</keyword>
<evidence type="ECO:0000256" key="3">
    <source>
        <dbReference type="ARBA" id="ARBA00022448"/>
    </source>
</evidence>
<feature type="transmembrane region" description="Helical" evidence="11">
    <location>
        <begin position="43"/>
        <end position="64"/>
    </location>
</feature>
<keyword evidence="11" id="KW-0931">ER-Golgi transport</keyword>
<dbReference type="PANTHER" id="PTHR12701:SF18">
    <property type="entry name" value="ENDOPLASMIC RETICULUM TRANSMEMBRANE PROTEIN"/>
    <property type="match status" value="1"/>
</dbReference>